<evidence type="ECO:0000313" key="1">
    <source>
        <dbReference type="EMBL" id="MBP1327375.1"/>
    </source>
</evidence>
<dbReference type="Gene3D" id="3.40.50.880">
    <property type="match status" value="1"/>
</dbReference>
<dbReference type="RefSeq" id="WP_209706138.1">
    <property type="nucleotide sequence ID" value="NZ_JAFIDA010000001.1"/>
</dbReference>
<dbReference type="Pfam" id="PF07722">
    <property type="entry name" value="Peptidase_C26"/>
    <property type="match status" value="1"/>
</dbReference>
<dbReference type="PANTHER" id="PTHR43235">
    <property type="entry name" value="GLUTAMINE AMIDOTRANSFERASE PB2B2.05-RELATED"/>
    <property type="match status" value="1"/>
</dbReference>
<evidence type="ECO:0000313" key="2">
    <source>
        <dbReference type="Proteomes" id="UP000675163"/>
    </source>
</evidence>
<dbReference type="GO" id="GO:0016811">
    <property type="term" value="F:hydrolase activity, acting on carbon-nitrogen (but not peptide) bonds, in linear amides"/>
    <property type="evidence" value="ECO:0007669"/>
    <property type="project" value="InterPro"/>
</dbReference>
<gene>
    <name evidence="1" type="ORF">JOF28_002607</name>
</gene>
<dbReference type="PANTHER" id="PTHR43235:SF1">
    <property type="entry name" value="GLUTAMINE AMIDOTRANSFERASE PB2B2.05-RELATED"/>
    <property type="match status" value="1"/>
</dbReference>
<dbReference type="AlphaFoldDB" id="A0A940T207"/>
<organism evidence="1 2">
    <name type="scientific">Leucobacter exalbidus</name>
    <dbReference type="NCBI Taxonomy" id="662960"/>
    <lineage>
        <taxon>Bacteria</taxon>
        <taxon>Bacillati</taxon>
        <taxon>Actinomycetota</taxon>
        <taxon>Actinomycetes</taxon>
        <taxon>Micrococcales</taxon>
        <taxon>Microbacteriaceae</taxon>
        <taxon>Leucobacter</taxon>
    </lineage>
</organism>
<name>A0A940T207_9MICO</name>
<dbReference type="Proteomes" id="UP000675163">
    <property type="component" value="Unassembled WGS sequence"/>
</dbReference>
<proteinExistence type="predicted"/>
<dbReference type="PROSITE" id="PS51273">
    <property type="entry name" value="GATASE_TYPE_1"/>
    <property type="match status" value="1"/>
</dbReference>
<dbReference type="SUPFAM" id="SSF52317">
    <property type="entry name" value="Class I glutamine amidotransferase-like"/>
    <property type="match status" value="1"/>
</dbReference>
<dbReference type="InterPro" id="IPR044668">
    <property type="entry name" value="PuuD-like"/>
</dbReference>
<dbReference type="EMBL" id="JAFIDA010000001">
    <property type="protein sequence ID" value="MBP1327375.1"/>
    <property type="molecule type" value="Genomic_DNA"/>
</dbReference>
<comment type="caution">
    <text evidence="1">The sequence shown here is derived from an EMBL/GenBank/DDBJ whole genome shotgun (WGS) entry which is preliminary data.</text>
</comment>
<dbReference type="InterPro" id="IPR011697">
    <property type="entry name" value="Peptidase_C26"/>
</dbReference>
<sequence length="260" mass="27517">MTDLVVDAAPFLSHADENPNGPLIPMVVSLTFPGMNQSAHDLQDEFTRIAFDAVRAAGGRPRLVDAAGPALQPAAGVFEDAAAIVILGGGDVDGACYGYDGPAPANEYGVDRRADDYCINLIQDAVSRDLPTLAICRGSQLLNVAFGGTLIPDIAEWPMHRGTGSPLFVDEDVILEEDSKIARIMGRTAVTVRNGHHQAVADVAPALRATAHAHDGIVEGTEHRDASWVVGIQWHPEEPEANLADRASIFSALVEQASKA</sequence>
<keyword evidence="2" id="KW-1185">Reference proteome</keyword>
<dbReference type="InterPro" id="IPR029062">
    <property type="entry name" value="Class_I_gatase-like"/>
</dbReference>
<accession>A0A940T207</accession>
<dbReference type="GO" id="GO:0005829">
    <property type="term" value="C:cytosol"/>
    <property type="evidence" value="ECO:0007669"/>
    <property type="project" value="TreeGrafter"/>
</dbReference>
<keyword evidence="1" id="KW-0315">Glutamine amidotransferase</keyword>
<protein>
    <submittedName>
        <fullName evidence="1">Glutamine amidotransferase</fullName>
    </submittedName>
</protein>
<reference evidence="1" key="1">
    <citation type="submission" date="2021-02" db="EMBL/GenBank/DDBJ databases">
        <title>Sequencing the genomes of 1000 actinobacteria strains.</title>
        <authorList>
            <person name="Klenk H.-P."/>
        </authorList>
    </citation>
    <scope>NUCLEOTIDE SEQUENCE</scope>
    <source>
        <strain evidence="1">DSM 22850</strain>
    </source>
</reference>